<dbReference type="RefSeq" id="WP_130179878.1">
    <property type="nucleotide sequence ID" value="NZ_CP035945.1"/>
</dbReference>
<protein>
    <submittedName>
        <fullName evidence="5">Transposase from transposon Tn916</fullName>
    </submittedName>
</protein>
<organism evidence="5 6">
    <name type="scientific">Blautia producta</name>
    <dbReference type="NCBI Taxonomy" id="33035"/>
    <lineage>
        <taxon>Bacteria</taxon>
        <taxon>Bacillati</taxon>
        <taxon>Bacillota</taxon>
        <taxon>Clostridia</taxon>
        <taxon>Lachnospirales</taxon>
        <taxon>Lachnospiraceae</taxon>
        <taxon>Blautia</taxon>
    </lineage>
</organism>
<gene>
    <name evidence="5" type="primary">Int-Tn_3</name>
    <name evidence="5" type="ORF">PMF13cell1_00783</name>
</gene>
<sequence>MAKAKYTKQKDGYFQTKVWDGTYTANGMKHRVTLRSKKSSKDLENMVKEYTQEVEQRKKVRNTDVLFVDYARGWRAAYKATKETATNNMYKNIIETYFTVVGSVKLQEIDRIHYQEIINAAIGKPRTQQQIKLTFKQVIRSAVADHLYPANVMEGIFDHMEVIKYNPSEKRPLTDYEQKAVFSADLSTSDRAFVYILYGCGLRRGEALALTRFDVDLSRRTLTVNKAHKFVKDKPVEKCPKSQNGYRTVPIPSMVFPVVESYVKSMGRTQLFVMRNGQPVTKSSYDKMWARILKALQAASAKQITGLTAHVFRHNYCTNLCYQIPKVSIEKIAELLGDTEKMVLEVYNHMVMEKEDATGAVEDALSF</sequence>
<accession>A0A4V0Z720</accession>
<dbReference type="EMBL" id="CP035945">
    <property type="protein sequence ID" value="QBE95268.1"/>
    <property type="molecule type" value="Genomic_DNA"/>
</dbReference>
<evidence type="ECO:0000256" key="3">
    <source>
        <dbReference type="ARBA" id="ARBA00023172"/>
    </source>
</evidence>
<dbReference type="PANTHER" id="PTHR30349">
    <property type="entry name" value="PHAGE INTEGRASE-RELATED"/>
    <property type="match status" value="1"/>
</dbReference>
<dbReference type="Gene3D" id="1.10.443.10">
    <property type="entry name" value="Intergrase catalytic core"/>
    <property type="match status" value="1"/>
</dbReference>
<dbReference type="KEGG" id="bpro:PMF13cell1_00783"/>
<keyword evidence="3" id="KW-0233">DNA recombination</keyword>
<dbReference type="InterPro" id="IPR002104">
    <property type="entry name" value="Integrase_catalytic"/>
</dbReference>
<evidence type="ECO:0000256" key="1">
    <source>
        <dbReference type="ARBA" id="ARBA00008857"/>
    </source>
</evidence>
<dbReference type="GO" id="GO:0015074">
    <property type="term" value="P:DNA integration"/>
    <property type="evidence" value="ECO:0007669"/>
    <property type="project" value="InterPro"/>
</dbReference>
<reference evidence="5 6" key="1">
    <citation type="submission" date="2019-01" db="EMBL/GenBank/DDBJ databases">
        <title>PMF-metabolizing Aryl O-demethylase.</title>
        <authorList>
            <person name="Kim M."/>
        </authorList>
    </citation>
    <scope>NUCLEOTIDE SEQUENCE [LARGE SCALE GENOMIC DNA]</scope>
    <source>
        <strain evidence="5 6">PMF1</strain>
    </source>
</reference>
<dbReference type="InterPro" id="IPR050090">
    <property type="entry name" value="Tyrosine_recombinase_XerCD"/>
</dbReference>
<dbReference type="Proteomes" id="UP000289794">
    <property type="component" value="Chromosome"/>
</dbReference>
<dbReference type="PROSITE" id="PS51898">
    <property type="entry name" value="TYR_RECOMBINASE"/>
    <property type="match status" value="1"/>
</dbReference>
<dbReference type="InterPro" id="IPR013762">
    <property type="entry name" value="Integrase-like_cat_sf"/>
</dbReference>
<evidence type="ECO:0000313" key="5">
    <source>
        <dbReference type="EMBL" id="QBE95268.1"/>
    </source>
</evidence>
<dbReference type="PANTHER" id="PTHR30349:SF64">
    <property type="entry name" value="PROPHAGE INTEGRASE INTD-RELATED"/>
    <property type="match status" value="1"/>
</dbReference>
<dbReference type="GO" id="GO:0006310">
    <property type="term" value="P:DNA recombination"/>
    <property type="evidence" value="ECO:0007669"/>
    <property type="project" value="UniProtKB-KW"/>
</dbReference>
<dbReference type="InterPro" id="IPR010998">
    <property type="entry name" value="Integrase_recombinase_N"/>
</dbReference>
<dbReference type="CDD" id="cd01189">
    <property type="entry name" value="INT_ICEBs1_C_like"/>
    <property type="match status" value="1"/>
</dbReference>
<dbReference type="InterPro" id="IPR011010">
    <property type="entry name" value="DNA_brk_join_enz"/>
</dbReference>
<evidence type="ECO:0000256" key="2">
    <source>
        <dbReference type="ARBA" id="ARBA00023125"/>
    </source>
</evidence>
<dbReference type="SUPFAM" id="SSF56349">
    <property type="entry name" value="DNA breaking-rejoining enzymes"/>
    <property type="match status" value="1"/>
</dbReference>
<name>A0A4V0Z720_9FIRM</name>
<dbReference type="AlphaFoldDB" id="A0A4V0Z720"/>
<feature type="domain" description="Tyr recombinase" evidence="4">
    <location>
        <begin position="168"/>
        <end position="360"/>
    </location>
</feature>
<evidence type="ECO:0000259" key="4">
    <source>
        <dbReference type="PROSITE" id="PS51898"/>
    </source>
</evidence>
<dbReference type="Gene3D" id="1.10.150.130">
    <property type="match status" value="1"/>
</dbReference>
<proteinExistence type="inferred from homology"/>
<dbReference type="Pfam" id="PF00589">
    <property type="entry name" value="Phage_integrase"/>
    <property type="match status" value="1"/>
</dbReference>
<dbReference type="GO" id="GO:0003677">
    <property type="term" value="F:DNA binding"/>
    <property type="evidence" value="ECO:0007669"/>
    <property type="project" value="UniProtKB-KW"/>
</dbReference>
<evidence type="ECO:0000313" key="6">
    <source>
        <dbReference type="Proteomes" id="UP000289794"/>
    </source>
</evidence>
<comment type="similarity">
    <text evidence="1">Belongs to the 'phage' integrase family.</text>
</comment>
<keyword evidence="2" id="KW-0238">DNA-binding</keyword>